<feature type="region of interest" description="Disordered" evidence="1">
    <location>
        <begin position="29"/>
        <end position="48"/>
    </location>
</feature>
<evidence type="ECO:0000256" key="1">
    <source>
        <dbReference type="SAM" id="MobiDB-lite"/>
    </source>
</evidence>
<sequence>MLHDHDHDENRRDDKTDPFYQAVAVAIDKIEEPSPKGGGKTGKAHEEEIRRRLDKAFGLFDSAEF</sequence>
<name>A0A0F9SR32_9ZZZZ</name>
<protein>
    <submittedName>
        <fullName evidence="2">Uncharacterized protein</fullName>
    </submittedName>
</protein>
<accession>A0A0F9SR32</accession>
<dbReference type="AlphaFoldDB" id="A0A0F9SR32"/>
<reference evidence="2" key="1">
    <citation type="journal article" date="2015" name="Nature">
        <title>Complex archaea that bridge the gap between prokaryotes and eukaryotes.</title>
        <authorList>
            <person name="Spang A."/>
            <person name="Saw J.H."/>
            <person name="Jorgensen S.L."/>
            <person name="Zaremba-Niedzwiedzka K."/>
            <person name="Martijn J."/>
            <person name="Lind A.E."/>
            <person name="van Eijk R."/>
            <person name="Schleper C."/>
            <person name="Guy L."/>
            <person name="Ettema T.J."/>
        </authorList>
    </citation>
    <scope>NUCLEOTIDE SEQUENCE</scope>
</reference>
<gene>
    <name evidence="2" type="ORF">LCGC14_0821870</name>
</gene>
<proteinExistence type="predicted"/>
<evidence type="ECO:0000313" key="2">
    <source>
        <dbReference type="EMBL" id="KKN31638.1"/>
    </source>
</evidence>
<organism evidence="2">
    <name type="scientific">marine sediment metagenome</name>
    <dbReference type="NCBI Taxonomy" id="412755"/>
    <lineage>
        <taxon>unclassified sequences</taxon>
        <taxon>metagenomes</taxon>
        <taxon>ecological metagenomes</taxon>
    </lineage>
</organism>
<comment type="caution">
    <text evidence="2">The sequence shown here is derived from an EMBL/GenBank/DDBJ whole genome shotgun (WGS) entry which is preliminary data.</text>
</comment>
<dbReference type="EMBL" id="LAZR01002312">
    <property type="protein sequence ID" value="KKN31638.1"/>
    <property type="molecule type" value="Genomic_DNA"/>
</dbReference>